<dbReference type="PANTHER" id="PTHR30038">
    <property type="entry name" value="ALDEHYDE FERREDOXIN OXIDOREDUCTASE"/>
    <property type="match status" value="1"/>
</dbReference>
<protein>
    <submittedName>
        <fullName evidence="10">Putative oxidoreductase YdhV</fullName>
        <ecNumber evidence="10">1.-.-.-</ecNumber>
    </submittedName>
</protein>
<dbReference type="AlphaFoldDB" id="A0A162M3T4"/>
<dbReference type="RefSeq" id="WP_068749368.1">
    <property type="nucleotide sequence ID" value="NZ_LOHZ01000047.1"/>
</dbReference>
<dbReference type="InterPro" id="IPR013984">
    <property type="entry name" value="Ald_Fedxn_OxRdtase_dom2"/>
</dbReference>
<dbReference type="SUPFAM" id="SSF56228">
    <property type="entry name" value="Aldehyde ferredoxin oxidoreductase, N-terminal domain"/>
    <property type="match status" value="1"/>
</dbReference>
<evidence type="ECO:0000256" key="2">
    <source>
        <dbReference type="ARBA" id="ARBA00011032"/>
    </source>
</evidence>
<keyword evidence="7" id="KW-0411">Iron-sulfur</keyword>
<dbReference type="InterPro" id="IPR036021">
    <property type="entry name" value="Tungsten_al_ferr_oxy-like_C"/>
</dbReference>
<evidence type="ECO:0000259" key="9">
    <source>
        <dbReference type="SMART" id="SM00790"/>
    </source>
</evidence>
<dbReference type="Gene3D" id="1.10.569.10">
    <property type="entry name" value="Aldehyde Ferredoxin Oxidoreductase Protein, subunit A, domain 2"/>
    <property type="match status" value="1"/>
</dbReference>
<organism evidence="10 11">
    <name type="scientific">Thermovenabulum gondwanense</name>
    <dbReference type="NCBI Taxonomy" id="520767"/>
    <lineage>
        <taxon>Bacteria</taxon>
        <taxon>Bacillati</taxon>
        <taxon>Bacillota</taxon>
        <taxon>Clostridia</taxon>
        <taxon>Thermosediminibacterales</taxon>
        <taxon>Thermosediminibacteraceae</taxon>
        <taxon>Thermovenabulum</taxon>
    </lineage>
</organism>
<dbReference type="Proteomes" id="UP000075737">
    <property type="component" value="Unassembled WGS sequence"/>
</dbReference>
<keyword evidence="11" id="KW-1185">Reference proteome</keyword>
<sequence length="616" mass="67358">MLYGCWGKVIEVDLSEKVINVKEIPQYLWVEHLGGSGLAARLMYEEKVYNADPLDSNNVLIFITGMLTGTPVPTSCKLSVCAKSPLTGYWGESTVGGYFGAELKKAGYDGIILRGKSQSPVYIVIEDENIEIKDGCYLWGADTYRTTEIIREKEGKKFQVAAIGPAGEKMVLISSIMVGGVEARAAGRIGIGAVMGSKNIKAIAVKGTKKPNVADKEKLMKNMTAVIETIKNNTKMLGQFGTAGGVQAVEAFGDLPIKNWSLGTWEEGASKTCGQYIAKTAFAGHYGCFACPIRCGKDVKVFIGPYKEMIAHGPEYETCAGFGANLLNDDINVIIAANDLCNRYGLDTISTSSVIAWAMECYENGLISKEDTGGLELNWGNGDVIIKLVELIGQNIGFGKFLGQGVKRASNEIGGLAKEFAVETKGLECAYHDPRAFTSMAVNYATANRGACHLEALSYMAEQGVFPLSSLGFQKEYDFHGAENKAEIAVLMQNYMEIFNASGLCKFLIRGKVGPNIIADWISCVSGQSFDESLLIKIGERNYNLKRMFNFKLGVTRKDDYLPPRLGVHDKKTGRTAGVIPYINKMMVEYYRLRGWSEEGVPTREKLAELKLDYLL</sequence>
<dbReference type="Gene3D" id="1.10.599.10">
    <property type="entry name" value="Aldehyde Ferredoxin Oxidoreductase Protein, subunit A, domain 3"/>
    <property type="match status" value="1"/>
</dbReference>
<dbReference type="InterPro" id="IPR013983">
    <property type="entry name" value="Ald_Fedxn_OxRdtase_N"/>
</dbReference>
<evidence type="ECO:0000256" key="7">
    <source>
        <dbReference type="ARBA" id="ARBA00023014"/>
    </source>
</evidence>
<dbReference type="SUPFAM" id="SSF48310">
    <property type="entry name" value="Aldehyde ferredoxin oxidoreductase, C-terminal domains"/>
    <property type="match status" value="1"/>
</dbReference>
<feature type="domain" description="Aldehyde ferredoxin oxidoreductase N-terminal" evidence="9">
    <location>
        <begin position="5"/>
        <end position="209"/>
    </location>
</feature>
<evidence type="ECO:0000313" key="11">
    <source>
        <dbReference type="Proteomes" id="UP000075737"/>
    </source>
</evidence>
<evidence type="ECO:0000256" key="6">
    <source>
        <dbReference type="ARBA" id="ARBA00023004"/>
    </source>
</evidence>
<dbReference type="EC" id="1.-.-.-" evidence="10"/>
<dbReference type="STRING" id="520767.ATZ99_22790"/>
<dbReference type="EMBL" id="LOHZ01000047">
    <property type="protein sequence ID" value="KYO63799.1"/>
    <property type="molecule type" value="Genomic_DNA"/>
</dbReference>
<dbReference type="GO" id="GO:0016625">
    <property type="term" value="F:oxidoreductase activity, acting on the aldehyde or oxo group of donors, iron-sulfur protein as acceptor"/>
    <property type="evidence" value="ECO:0007669"/>
    <property type="project" value="InterPro"/>
</dbReference>
<accession>A0A162M3T4</accession>
<dbReference type="PANTHER" id="PTHR30038:SF7">
    <property type="entry name" value="TUNGSTEN-CONTAINING GLYCERALDEHYDE-3-PHOSPHATE:FERREDOXIN OXIDOREDUCTASE"/>
    <property type="match status" value="1"/>
</dbReference>
<keyword evidence="3" id="KW-0004">4Fe-4S</keyword>
<evidence type="ECO:0000256" key="8">
    <source>
        <dbReference type="ARBA" id="ARBA00049934"/>
    </source>
</evidence>
<comment type="caution">
    <text evidence="10">The sequence shown here is derived from an EMBL/GenBank/DDBJ whole genome shotgun (WGS) entry which is preliminary data.</text>
</comment>
<evidence type="ECO:0000256" key="3">
    <source>
        <dbReference type="ARBA" id="ARBA00022485"/>
    </source>
</evidence>
<evidence type="ECO:0000313" key="10">
    <source>
        <dbReference type="EMBL" id="KYO63799.1"/>
    </source>
</evidence>
<comment type="cofactor">
    <cofactor evidence="1">
        <name>[4Fe-4S] cluster</name>
        <dbReference type="ChEBI" id="CHEBI:49883"/>
    </cofactor>
</comment>
<dbReference type="GO" id="GO:0051539">
    <property type="term" value="F:4 iron, 4 sulfur cluster binding"/>
    <property type="evidence" value="ECO:0007669"/>
    <property type="project" value="UniProtKB-KW"/>
</dbReference>
<name>A0A162M3T4_9FIRM</name>
<keyword evidence="4" id="KW-0479">Metal-binding</keyword>
<dbReference type="Gene3D" id="3.60.9.10">
    <property type="entry name" value="Aldehyde ferredoxin oxidoreductase, N-terminal domain"/>
    <property type="match status" value="1"/>
</dbReference>
<proteinExistence type="inferred from homology"/>
<dbReference type="SMART" id="SM00790">
    <property type="entry name" value="AFOR_N"/>
    <property type="match status" value="1"/>
</dbReference>
<dbReference type="InterPro" id="IPR001203">
    <property type="entry name" value="OxRdtase_Ald_Fedxn_C"/>
</dbReference>
<comment type="similarity">
    <text evidence="2">Belongs to the AOR/FOR family.</text>
</comment>
<dbReference type="GO" id="GO:0009055">
    <property type="term" value="F:electron transfer activity"/>
    <property type="evidence" value="ECO:0007669"/>
    <property type="project" value="InterPro"/>
</dbReference>
<dbReference type="Pfam" id="PF02730">
    <property type="entry name" value="AFOR_N"/>
    <property type="match status" value="1"/>
</dbReference>
<dbReference type="InterPro" id="IPR051919">
    <property type="entry name" value="W-dependent_AOR"/>
</dbReference>
<dbReference type="PATRIC" id="fig|520767.4.peg.2412"/>
<keyword evidence="6" id="KW-0408">Iron</keyword>
<reference evidence="10 11" key="1">
    <citation type="submission" date="2015-12" db="EMBL/GenBank/DDBJ databases">
        <title>Draft genome of Thermovenabulum gondwanense isolated from a red thermophilic microbial mat colonisisng an outflow channel of a bore well.</title>
        <authorList>
            <person name="Patel B.K."/>
        </authorList>
    </citation>
    <scope>NUCLEOTIDE SEQUENCE [LARGE SCALE GENOMIC DNA]</scope>
    <source>
        <strain evidence="10 11">R270</strain>
    </source>
</reference>
<comment type="cofactor">
    <cofactor evidence="8">
        <name>tungstopterin</name>
        <dbReference type="ChEBI" id="CHEBI:30402"/>
    </cofactor>
</comment>
<evidence type="ECO:0000256" key="5">
    <source>
        <dbReference type="ARBA" id="ARBA00023002"/>
    </source>
</evidence>
<keyword evidence="5 10" id="KW-0560">Oxidoreductase</keyword>
<evidence type="ECO:0000256" key="1">
    <source>
        <dbReference type="ARBA" id="ARBA00001966"/>
    </source>
</evidence>
<dbReference type="InterPro" id="IPR013985">
    <property type="entry name" value="Ald_Fedxn_OxRdtase_dom3"/>
</dbReference>
<evidence type="ECO:0000256" key="4">
    <source>
        <dbReference type="ARBA" id="ARBA00022723"/>
    </source>
</evidence>
<dbReference type="InterPro" id="IPR036503">
    <property type="entry name" value="Ald_Fedxn_OxRdtase_N_sf"/>
</dbReference>
<dbReference type="Pfam" id="PF01314">
    <property type="entry name" value="AFOR_C"/>
    <property type="match status" value="1"/>
</dbReference>
<dbReference type="GO" id="GO:0046872">
    <property type="term" value="F:metal ion binding"/>
    <property type="evidence" value="ECO:0007669"/>
    <property type="project" value="UniProtKB-KW"/>
</dbReference>
<gene>
    <name evidence="10" type="primary">ydhV_7</name>
    <name evidence="10" type="ORF">ATZ99_22790</name>
</gene>